<comment type="subcellular location">
    <subcellularLocation>
        <location evidence="1">Membrane</location>
    </subcellularLocation>
</comment>
<comment type="similarity">
    <text evidence="3">Belongs to the methyl-accepting chemotaxis (MCP) protein family.</text>
</comment>
<dbReference type="Pfam" id="PF12729">
    <property type="entry name" value="4HB_MCP_1"/>
    <property type="match status" value="1"/>
</dbReference>
<dbReference type="Gene3D" id="1.10.287.950">
    <property type="entry name" value="Methyl-accepting chemotaxis protein"/>
    <property type="match status" value="1"/>
</dbReference>
<evidence type="ECO:0000256" key="1">
    <source>
        <dbReference type="ARBA" id="ARBA00004370"/>
    </source>
</evidence>
<dbReference type="Pfam" id="PF00672">
    <property type="entry name" value="HAMP"/>
    <property type="match status" value="1"/>
</dbReference>
<keyword evidence="10" id="KW-1185">Reference proteome</keyword>
<evidence type="ECO:0000256" key="2">
    <source>
        <dbReference type="ARBA" id="ARBA00023224"/>
    </source>
</evidence>
<dbReference type="PROSITE" id="PS50111">
    <property type="entry name" value="CHEMOTAXIS_TRANSDUC_2"/>
    <property type="match status" value="1"/>
</dbReference>
<evidence type="ECO:0000259" key="7">
    <source>
        <dbReference type="PROSITE" id="PS50111"/>
    </source>
</evidence>
<dbReference type="InterPro" id="IPR003660">
    <property type="entry name" value="HAMP_dom"/>
</dbReference>
<comment type="caution">
    <text evidence="9">The sequence shown here is derived from an EMBL/GenBank/DDBJ whole genome shotgun (WGS) entry which is preliminary data.</text>
</comment>
<reference evidence="9" key="1">
    <citation type="submission" date="2017-02" db="EMBL/GenBank/DDBJ databases">
        <title>Draft Genome Sequence of the Salt Water Bacterium Oceanospirillum linum ATCC 11336.</title>
        <authorList>
            <person name="Trachtenberg A.M."/>
            <person name="Carney J.G."/>
            <person name="Linnane J.D."/>
            <person name="Rheaume B.A."/>
            <person name="Pitts N.L."/>
            <person name="Mykles D.L."/>
            <person name="Maclea K.S."/>
        </authorList>
    </citation>
    <scope>NUCLEOTIDE SEQUENCE [LARGE SCALE GENOMIC DNA]</scope>
    <source>
        <strain evidence="9">ATCC 11336</strain>
    </source>
</reference>
<feature type="domain" description="HAMP" evidence="8">
    <location>
        <begin position="211"/>
        <end position="265"/>
    </location>
</feature>
<evidence type="ECO:0000313" key="10">
    <source>
        <dbReference type="Proteomes" id="UP000190064"/>
    </source>
</evidence>
<dbReference type="GO" id="GO:0007165">
    <property type="term" value="P:signal transduction"/>
    <property type="evidence" value="ECO:0007669"/>
    <property type="project" value="UniProtKB-KW"/>
</dbReference>
<dbReference type="SMART" id="SM00304">
    <property type="entry name" value="HAMP"/>
    <property type="match status" value="1"/>
</dbReference>
<dbReference type="PANTHER" id="PTHR32089">
    <property type="entry name" value="METHYL-ACCEPTING CHEMOTAXIS PROTEIN MCPB"/>
    <property type="match status" value="1"/>
</dbReference>
<dbReference type="GO" id="GO:0006935">
    <property type="term" value="P:chemotaxis"/>
    <property type="evidence" value="ECO:0007669"/>
    <property type="project" value="UniProtKB-ARBA"/>
</dbReference>
<dbReference type="InterPro" id="IPR024478">
    <property type="entry name" value="HlyB_4HB_MCP"/>
</dbReference>
<dbReference type="FunFam" id="1.10.287.950:FF:000001">
    <property type="entry name" value="Methyl-accepting chemotaxis sensory transducer"/>
    <property type="match status" value="1"/>
</dbReference>
<dbReference type="STRING" id="966.BTA35_0211180"/>
<proteinExistence type="inferred from homology"/>
<organism evidence="9 10">
    <name type="scientific">Oceanospirillum linum</name>
    <dbReference type="NCBI Taxonomy" id="966"/>
    <lineage>
        <taxon>Bacteria</taxon>
        <taxon>Pseudomonadati</taxon>
        <taxon>Pseudomonadota</taxon>
        <taxon>Gammaproteobacteria</taxon>
        <taxon>Oceanospirillales</taxon>
        <taxon>Oceanospirillaceae</taxon>
        <taxon>Oceanospirillum</taxon>
    </lineage>
</organism>
<feature type="transmembrane region" description="Helical" evidence="6">
    <location>
        <begin position="12"/>
        <end position="33"/>
    </location>
</feature>
<dbReference type="InterPro" id="IPR004089">
    <property type="entry name" value="MCPsignal_dom"/>
</dbReference>
<name>A0A1T1HAG8_OCELI</name>
<protein>
    <recommendedName>
        <fullName evidence="11">Methyl-accepting chemotaxis protein</fullName>
    </recommendedName>
</protein>
<feature type="region of interest" description="Disordered" evidence="5">
    <location>
        <begin position="319"/>
        <end position="345"/>
    </location>
</feature>
<evidence type="ECO:0000256" key="4">
    <source>
        <dbReference type="PROSITE-ProRule" id="PRU00284"/>
    </source>
</evidence>
<feature type="domain" description="Methyl-accepting transducer" evidence="7">
    <location>
        <begin position="270"/>
        <end position="506"/>
    </location>
</feature>
<dbReference type="EMBL" id="MTSD02000004">
    <property type="protein sequence ID" value="OOV86854.1"/>
    <property type="molecule type" value="Genomic_DNA"/>
</dbReference>
<feature type="transmembrane region" description="Helical" evidence="6">
    <location>
        <begin position="187"/>
        <end position="209"/>
    </location>
</feature>
<dbReference type="SUPFAM" id="SSF58104">
    <property type="entry name" value="Methyl-accepting chemotaxis protein (MCP) signaling domain"/>
    <property type="match status" value="1"/>
</dbReference>
<evidence type="ECO:0000313" key="9">
    <source>
        <dbReference type="EMBL" id="OOV86854.1"/>
    </source>
</evidence>
<dbReference type="Pfam" id="PF00015">
    <property type="entry name" value="MCPsignal"/>
    <property type="match status" value="1"/>
</dbReference>
<sequence>MFKNISIPRALQFVFGAAITAIIALSIHLLVSINGIQNQFVMVVDRNVSLLTTVSDLRYYTVTYRRFALDYGLTNDASEHKKILETIRFNDEKVAAAMNTMEQLADTGKIKADIREYQQRIDDYRKMQENYINLINSGRIIMARKEMLGPMLAPFNQIVSLLSRLQEDLEQEAITIKEAEAERISGLIRLTSVVVAVITAFLVMMSIMISRKVTRPLERLVNQMQAVEQGDLSKRLNLQDFAKDELGSAAHYFDRMQAGLSTLAKEINESVKTLEDTSSSLRNKVSETTGSLDTQRSEISQIAAATEQMQAGFSEVVQRTLDASEQSNQAKNEAQESQSNIQKSVDQSEALAGALSQTAEVVLRLQEDSHSISVISEVIGNITEQTNLLALNAAIEAARAGEAGRGFAVVADEVRQLAQKTQASLSEISDIIESLQKHAGQAAEMMGNSEQQMQTGLERIRDAGNSFGHILSASEQIAGMSTQIATATEEQTAVARDLSESVSAIHMASDRIADGALETQTACDALSQESDHLSQLAGRFKLS</sequence>
<keyword evidence="6" id="KW-0472">Membrane</keyword>
<keyword evidence="6" id="KW-1133">Transmembrane helix</keyword>
<evidence type="ECO:0000256" key="3">
    <source>
        <dbReference type="ARBA" id="ARBA00029447"/>
    </source>
</evidence>
<accession>A0A1T1HAG8</accession>
<evidence type="ECO:0000256" key="5">
    <source>
        <dbReference type="SAM" id="MobiDB-lite"/>
    </source>
</evidence>
<gene>
    <name evidence="9" type="ORF">BTA35_0211180</name>
</gene>
<evidence type="ECO:0000256" key="6">
    <source>
        <dbReference type="SAM" id="Phobius"/>
    </source>
</evidence>
<keyword evidence="6" id="KW-0812">Transmembrane</keyword>
<dbReference type="PROSITE" id="PS50885">
    <property type="entry name" value="HAMP"/>
    <property type="match status" value="1"/>
</dbReference>
<evidence type="ECO:0008006" key="11">
    <source>
        <dbReference type="Google" id="ProtNLM"/>
    </source>
</evidence>
<dbReference type="CDD" id="cd06225">
    <property type="entry name" value="HAMP"/>
    <property type="match status" value="1"/>
</dbReference>
<feature type="compositionally biased region" description="Polar residues" evidence="5">
    <location>
        <begin position="321"/>
        <end position="345"/>
    </location>
</feature>
<dbReference type="CDD" id="cd11386">
    <property type="entry name" value="MCP_signal"/>
    <property type="match status" value="1"/>
</dbReference>
<evidence type="ECO:0000259" key="8">
    <source>
        <dbReference type="PROSITE" id="PS50885"/>
    </source>
</evidence>
<dbReference type="GO" id="GO:0016020">
    <property type="term" value="C:membrane"/>
    <property type="evidence" value="ECO:0007669"/>
    <property type="project" value="UniProtKB-SubCell"/>
</dbReference>
<dbReference type="RefSeq" id="WP_078319905.1">
    <property type="nucleotide sequence ID" value="NZ_FXTS01000005.1"/>
</dbReference>
<dbReference type="Proteomes" id="UP000190064">
    <property type="component" value="Unassembled WGS sequence"/>
</dbReference>
<dbReference type="SMART" id="SM00283">
    <property type="entry name" value="MA"/>
    <property type="match status" value="1"/>
</dbReference>
<dbReference type="AlphaFoldDB" id="A0A1T1HAG8"/>
<dbReference type="PANTHER" id="PTHR32089:SF120">
    <property type="entry name" value="METHYL-ACCEPTING CHEMOTAXIS PROTEIN TLPQ"/>
    <property type="match status" value="1"/>
</dbReference>
<keyword evidence="2 4" id="KW-0807">Transducer</keyword>